<evidence type="ECO:0000313" key="5">
    <source>
        <dbReference type="Proteomes" id="UP000480303"/>
    </source>
</evidence>
<accession>A0A6A0BDK1</accession>
<reference evidence="4 5" key="1">
    <citation type="submission" date="2020-02" db="EMBL/GenBank/DDBJ databases">
        <title>Draft genome sequence of Lactococcus sp. Hs30E4-3.</title>
        <authorList>
            <person name="Noda S."/>
            <person name="Yuki M."/>
            <person name="Ohkuma M."/>
        </authorList>
    </citation>
    <scope>NUCLEOTIDE SEQUENCE [LARGE SCALE GENOMIC DNA]</scope>
    <source>
        <strain evidence="4 5">Hs30E4-3</strain>
    </source>
</reference>
<dbReference type="Pfam" id="PF00857">
    <property type="entry name" value="Isochorismatase"/>
    <property type="match status" value="1"/>
</dbReference>
<comment type="similarity">
    <text evidence="1">Belongs to the isochorismatase family.</text>
</comment>
<dbReference type="InterPro" id="IPR050272">
    <property type="entry name" value="Isochorismatase-like_hydrls"/>
</dbReference>
<feature type="domain" description="Isochorismatase-like" evidence="3">
    <location>
        <begin position="8"/>
        <end position="166"/>
    </location>
</feature>
<dbReference type="PANTHER" id="PTHR43540:SF7">
    <property type="entry name" value="ISOCHORISMATASE FAMILY PROTEIN YECD"/>
    <property type="match status" value="1"/>
</dbReference>
<name>A0A6A0BDK1_9LACT</name>
<keyword evidence="2" id="KW-0378">Hydrolase</keyword>
<dbReference type="AlphaFoldDB" id="A0A6A0BDK1"/>
<dbReference type="Proteomes" id="UP000480303">
    <property type="component" value="Unassembled WGS sequence"/>
</dbReference>
<dbReference type="SUPFAM" id="SSF52499">
    <property type="entry name" value="Isochorismatase-like hydrolases"/>
    <property type="match status" value="1"/>
</dbReference>
<sequence length="188" mass="21123">MKIQKENSLLVVIDMQDFILKLIKNATPYSTQQVIDKNEKLIDCAEKLAIPVAFITVTKKILPQKWQEKMTKLAIKSDLIAHENGNCYTKYKPSAYTIPEFRAFLEKNNIETIILSGIITSNGVRNTARDLLTAGYKVIIIVDAMTDRSKKAHDNAIAELESLGASSRTAHFPFELAQGSKEKICHQN</sequence>
<organism evidence="4 5">
    <name type="scientific">Pseudolactococcus hodotermopsidis</name>
    <dbReference type="NCBI Taxonomy" id="2709157"/>
    <lineage>
        <taxon>Bacteria</taxon>
        <taxon>Bacillati</taxon>
        <taxon>Bacillota</taxon>
        <taxon>Bacilli</taxon>
        <taxon>Lactobacillales</taxon>
        <taxon>Streptococcaceae</taxon>
        <taxon>Pseudolactococcus</taxon>
    </lineage>
</organism>
<gene>
    <name evidence="4" type="primary">entB</name>
    <name evidence="4" type="ORF">Hs30E_14370</name>
</gene>
<evidence type="ECO:0000256" key="2">
    <source>
        <dbReference type="ARBA" id="ARBA00022801"/>
    </source>
</evidence>
<protein>
    <submittedName>
        <fullName evidence="4">Isochorismatase</fullName>
    </submittedName>
</protein>
<dbReference type="PANTHER" id="PTHR43540">
    <property type="entry name" value="PEROXYUREIDOACRYLATE/UREIDOACRYLATE AMIDOHYDROLASE-RELATED"/>
    <property type="match status" value="1"/>
</dbReference>
<dbReference type="InterPro" id="IPR036380">
    <property type="entry name" value="Isochorismatase-like_sf"/>
</dbReference>
<dbReference type="InterPro" id="IPR000868">
    <property type="entry name" value="Isochorismatase-like_dom"/>
</dbReference>
<proteinExistence type="inferred from homology"/>
<dbReference type="RefSeq" id="WP_172209290.1">
    <property type="nucleotide sequence ID" value="NZ_BLLI01000044.1"/>
</dbReference>
<comment type="caution">
    <text evidence="4">The sequence shown here is derived from an EMBL/GenBank/DDBJ whole genome shotgun (WGS) entry which is preliminary data.</text>
</comment>
<dbReference type="GO" id="GO:0016787">
    <property type="term" value="F:hydrolase activity"/>
    <property type="evidence" value="ECO:0007669"/>
    <property type="project" value="UniProtKB-KW"/>
</dbReference>
<dbReference type="Gene3D" id="3.40.50.850">
    <property type="entry name" value="Isochorismatase-like"/>
    <property type="match status" value="1"/>
</dbReference>
<dbReference type="EMBL" id="BLLI01000044">
    <property type="protein sequence ID" value="GFH42886.1"/>
    <property type="molecule type" value="Genomic_DNA"/>
</dbReference>
<dbReference type="CDD" id="cd00431">
    <property type="entry name" value="cysteine_hydrolases"/>
    <property type="match status" value="1"/>
</dbReference>
<evidence type="ECO:0000256" key="1">
    <source>
        <dbReference type="ARBA" id="ARBA00006336"/>
    </source>
</evidence>
<keyword evidence="5" id="KW-1185">Reference proteome</keyword>
<evidence type="ECO:0000259" key="3">
    <source>
        <dbReference type="Pfam" id="PF00857"/>
    </source>
</evidence>
<evidence type="ECO:0000313" key="4">
    <source>
        <dbReference type="EMBL" id="GFH42886.1"/>
    </source>
</evidence>